<dbReference type="EMBL" id="ML179578">
    <property type="protein sequence ID" value="THU84839.1"/>
    <property type="molecule type" value="Genomic_DNA"/>
</dbReference>
<evidence type="ECO:0000313" key="2">
    <source>
        <dbReference type="Proteomes" id="UP000297245"/>
    </source>
</evidence>
<accession>A0A4S8L827</accession>
<keyword evidence="2" id="KW-1185">Reference proteome</keyword>
<dbReference type="Proteomes" id="UP000297245">
    <property type="component" value="Unassembled WGS sequence"/>
</dbReference>
<dbReference type="AlphaFoldDB" id="A0A4S8L827"/>
<evidence type="ECO:0000313" key="1">
    <source>
        <dbReference type="EMBL" id="THU84839.1"/>
    </source>
</evidence>
<gene>
    <name evidence="1" type="ORF">K435DRAFT_806404</name>
</gene>
<proteinExistence type="predicted"/>
<protein>
    <submittedName>
        <fullName evidence="1">Uncharacterized protein</fullName>
    </submittedName>
</protein>
<name>A0A4S8L827_DENBC</name>
<reference evidence="1 2" key="1">
    <citation type="journal article" date="2019" name="Nat. Ecol. Evol.">
        <title>Megaphylogeny resolves global patterns of mushroom evolution.</title>
        <authorList>
            <person name="Varga T."/>
            <person name="Krizsan K."/>
            <person name="Foldi C."/>
            <person name="Dima B."/>
            <person name="Sanchez-Garcia M."/>
            <person name="Sanchez-Ramirez S."/>
            <person name="Szollosi G.J."/>
            <person name="Szarkandi J.G."/>
            <person name="Papp V."/>
            <person name="Albert L."/>
            <person name="Andreopoulos W."/>
            <person name="Angelini C."/>
            <person name="Antonin V."/>
            <person name="Barry K.W."/>
            <person name="Bougher N.L."/>
            <person name="Buchanan P."/>
            <person name="Buyck B."/>
            <person name="Bense V."/>
            <person name="Catcheside P."/>
            <person name="Chovatia M."/>
            <person name="Cooper J."/>
            <person name="Damon W."/>
            <person name="Desjardin D."/>
            <person name="Finy P."/>
            <person name="Geml J."/>
            <person name="Haridas S."/>
            <person name="Hughes K."/>
            <person name="Justo A."/>
            <person name="Karasinski D."/>
            <person name="Kautmanova I."/>
            <person name="Kiss B."/>
            <person name="Kocsube S."/>
            <person name="Kotiranta H."/>
            <person name="LaButti K.M."/>
            <person name="Lechner B.E."/>
            <person name="Liimatainen K."/>
            <person name="Lipzen A."/>
            <person name="Lukacs Z."/>
            <person name="Mihaltcheva S."/>
            <person name="Morgado L.N."/>
            <person name="Niskanen T."/>
            <person name="Noordeloos M.E."/>
            <person name="Ohm R.A."/>
            <person name="Ortiz-Santana B."/>
            <person name="Ovrebo C."/>
            <person name="Racz N."/>
            <person name="Riley R."/>
            <person name="Savchenko A."/>
            <person name="Shiryaev A."/>
            <person name="Soop K."/>
            <person name="Spirin V."/>
            <person name="Szebenyi C."/>
            <person name="Tomsovsky M."/>
            <person name="Tulloss R.E."/>
            <person name="Uehling J."/>
            <person name="Grigoriev I.V."/>
            <person name="Vagvolgyi C."/>
            <person name="Papp T."/>
            <person name="Martin F.M."/>
            <person name="Miettinen O."/>
            <person name="Hibbett D.S."/>
            <person name="Nagy L.G."/>
        </authorList>
    </citation>
    <scope>NUCLEOTIDE SEQUENCE [LARGE SCALE GENOMIC DNA]</scope>
    <source>
        <strain evidence="1 2">CBS 962.96</strain>
    </source>
</reference>
<sequence length="170" mass="19595">MAPVLKSKTLLVPSMRKSATVEKRKWTSTWDTADILRNPMVDLMMRSGSLERQPVGLGEYGWEIYESDRFGCWKYALGNEEVKEQHKHIVEEYIRENNNKVKLRSTSDTLESEMNGLQSLDSVLAAFVGFSVAGIHWDGFSWSLIYTVEPFETVWEAEYLLREVDLSHVT</sequence>
<organism evidence="1 2">
    <name type="scientific">Dendrothele bispora (strain CBS 962.96)</name>
    <dbReference type="NCBI Taxonomy" id="1314807"/>
    <lineage>
        <taxon>Eukaryota</taxon>
        <taxon>Fungi</taxon>
        <taxon>Dikarya</taxon>
        <taxon>Basidiomycota</taxon>
        <taxon>Agaricomycotina</taxon>
        <taxon>Agaricomycetes</taxon>
        <taxon>Agaricomycetidae</taxon>
        <taxon>Agaricales</taxon>
        <taxon>Agaricales incertae sedis</taxon>
        <taxon>Dendrothele</taxon>
    </lineage>
</organism>